<keyword evidence="2" id="KW-1185">Reference proteome</keyword>
<evidence type="ECO:0000313" key="2">
    <source>
        <dbReference type="Proteomes" id="UP000827092"/>
    </source>
</evidence>
<protein>
    <submittedName>
        <fullName evidence="1">Uncharacterized protein</fullName>
    </submittedName>
</protein>
<reference evidence="1 2" key="1">
    <citation type="journal article" date="2022" name="Nat. Ecol. Evol.">
        <title>A masculinizing supergene underlies an exaggerated male reproductive morph in a spider.</title>
        <authorList>
            <person name="Hendrickx F."/>
            <person name="De Corte Z."/>
            <person name="Sonet G."/>
            <person name="Van Belleghem S.M."/>
            <person name="Kostlbacher S."/>
            <person name="Vangestel C."/>
        </authorList>
    </citation>
    <scope>NUCLEOTIDE SEQUENCE [LARGE SCALE GENOMIC DNA]</scope>
    <source>
        <strain evidence="1">W744_W776</strain>
    </source>
</reference>
<sequence length="95" mass="10930">MAKDDPERSHKVVGNIKEQSGRTIKCQRGPLDEKLWLDLFQVGENCCSENKMVECSSSLELTSNYKKGKWLYVTSTDGKEEGTRFLNFKFDLYSL</sequence>
<dbReference type="Proteomes" id="UP000827092">
    <property type="component" value="Unassembled WGS sequence"/>
</dbReference>
<organism evidence="1 2">
    <name type="scientific">Oedothorax gibbosus</name>
    <dbReference type="NCBI Taxonomy" id="931172"/>
    <lineage>
        <taxon>Eukaryota</taxon>
        <taxon>Metazoa</taxon>
        <taxon>Ecdysozoa</taxon>
        <taxon>Arthropoda</taxon>
        <taxon>Chelicerata</taxon>
        <taxon>Arachnida</taxon>
        <taxon>Araneae</taxon>
        <taxon>Araneomorphae</taxon>
        <taxon>Entelegynae</taxon>
        <taxon>Araneoidea</taxon>
        <taxon>Linyphiidae</taxon>
        <taxon>Erigoninae</taxon>
        <taxon>Oedothorax</taxon>
    </lineage>
</organism>
<proteinExistence type="predicted"/>
<dbReference type="AlphaFoldDB" id="A0AAV6V6N7"/>
<evidence type="ECO:0000313" key="1">
    <source>
        <dbReference type="EMBL" id="KAG8192374.1"/>
    </source>
</evidence>
<name>A0AAV6V6N7_9ARAC</name>
<comment type="caution">
    <text evidence="1">The sequence shown here is derived from an EMBL/GenBank/DDBJ whole genome shotgun (WGS) entry which is preliminary data.</text>
</comment>
<gene>
    <name evidence="1" type="ORF">JTE90_029101</name>
</gene>
<accession>A0AAV6V6N7</accession>
<dbReference type="EMBL" id="JAFNEN010000140">
    <property type="protein sequence ID" value="KAG8192374.1"/>
    <property type="molecule type" value="Genomic_DNA"/>
</dbReference>